<reference evidence="1" key="1">
    <citation type="submission" date="2023-06" db="EMBL/GenBank/DDBJ databases">
        <title>Conoideocrella luteorostrata (Hypocreales: Clavicipitaceae), a potential biocontrol fungus for elongate hemlock scale in United States Christmas tree production areas.</title>
        <authorList>
            <person name="Barrett H."/>
            <person name="Lovett B."/>
            <person name="Macias A.M."/>
            <person name="Stajich J.E."/>
            <person name="Kasson M.T."/>
        </authorList>
    </citation>
    <scope>NUCLEOTIDE SEQUENCE</scope>
    <source>
        <strain evidence="1">ARSEF 14590</strain>
    </source>
</reference>
<dbReference type="EMBL" id="JASWJB010000135">
    <property type="protein sequence ID" value="KAK2595339.1"/>
    <property type="molecule type" value="Genomic_DNA"/>
</dbReference>
<gene>
    <name evidence="1" type="ORF">QQS21_006939</name>
</gene>
<protein>
    <submittedName>
        <fullName evidence="1">Uncharacterized protein</fullName>
    </submittedName>
</protein>
<proteinExistence type="predicted"/>
<organism evidence="1 2">
    <name type="scientific">Conoideocrella luteorostrata</name>
    <dbReference type="NCBI Taxonomy" id="1105319"/>
    <lineage>
        <taxon>Eukaryota</taxon>
        <taxon>Fungi</taxon>
        <taxon>Dikarya</taxon>
        <taxon>Ascomycota</taxon>
        <taxon>Pezizomycotina</taxon>
        <taxon>Sordariomycetes</taxon>
        <taxon>Hypocreomycetidae</taxon>
        <taxon>Hypocreales</taxon>
        <taxon>Clavicipitaceae</taxon>
        <taxon>Conoideocrella</taxon>
    </lineage>
</organism>
<dbReference type="Proteomes" id="UP001251528">
    <property type="component" value="Unassembled WGS sequence"/>
</dbReference>
<comment type="caution">
    <text evidence="1">The sequence shown here is derived from an EMBL/GenBank/DDBJ whole genome shotgun (WGS) entry which is preliminary data.</text>
</comment>
<accession>A0AAJ0CPD0</accession>
<evidence type="ECO:0000313" key="2">
    <source>
        <dbReference type="Proteomes" id="UP001251528"/>
    </source>
</evidence>
<name>A0AAJ0CPD0_9HYPO</name>
<evidence type="ECO:0000313" key="1">
    <source>
        <dbReference type="EMBL" id="KAK2595339.1"/>
    </source>
</evidence>
<keyword evidence="2" id="KW-1185">Reference proteome</keyword>
<sequence>MAPVLRSQVGGKDNPAFRKLTPASLIHPHRETFEHALHRVLATDAAELTFAQIADGLPISAVARDSYSQPLWHRHPLHELHREVCVGAVSKAKEFRETLDLNILEFNSPLVHGFTGAAPGSRVFQALLVEMVARSLRQLGTKLHQLGVDAGSHANDGLASWIPLEEDVVWWCEHPDGQPPPTLFRHEWYCDYDQYPNGISDGVGFWAEARILGGVMLFDRRDPKQNPHADPSAIYIHADQADVTYRICKLTDVQRQALLDFLTSKDVKSEIPLPIVPNFDNRVRVDPEEPLSETGIYRDLWERRTFGPKDYDYRLRDVNDSLNWVTDEDWYDARKRAFRRKWAWQREMDEQESESD</sequence>
<dbReference type="AlphaFoldDB" id="A0AAJ0CPD0"/>